<dbReference type="GO" id="GO:0032259">
    <property type="term" value="P:methylation"/>
    <property type="evidence" value="ECO:0007669"/>
    <property type="project" value="UniProtKB-KW"/>
</dbReference>
<dbReference type="InterPro" id="IPR029068">
    <property type="entry name" value="Glyas_Bleomycin-R_OHBP_Dase"/>
</dbReference>
<dbReference type="Gene3D" id="3.10.180.10">
    <property type="entry name" value="2,3-Dihydroxybiphenyl 1,2-Dioxygenase, domain 1"/>
    <property type="match status" value="1"/>
</dbReference>
<evidence type="ECO:0000313" key="4">
    <source>
        <dbReference type="Proteomes" id="UP000297318"/>
    </source>
</evidence>
<dbReference type="InterPro" id="IPR009725">
    <property type="entry name" value="3_dmu_93_MTrfase"/>
</dbReference>
<sequence length="191" mass="20490">MCRVDVGAPMTSPGDAGPPGVVRSSGGGPHQEVLMSMFTTCLWFRGEASEAAEFWVSVFPNSRVTHTEHYPNNSGDLSGTVITVAFELDGQAFLGLNGRADLPFTEAVSLQVPCADQAEIDHYWDALLAGGGQESRCGWLTDRFGFSWQIVPSEPIFRGEDGPEANARVNTALMQMGRLDLAALEAARRGA</sequence>
<dbReference type="InterPro" id="IPR028973">
    <property type="entry name" value="PhnB-like"/>
</dbReference>
<feature type="domain" description="PhnB-like" evidence="2">
    <location>
        <begin position="38"/>
        <end position="151"/>
    </location>
</feature>
<dbReference type="Proteomes" id="UP000297318">
    <property type="component" value="Unassembled WGS sequence"/>
</dbReference>
<dbReference type="SUPFAM" id="SSF54593">
    <property type="entry name" value="Glyoxalase/Bleomycin resistance protein/Dihydroxybiphenyl dioxygenase"/>
    <property type="match status" value="1"/>
</dbReference>
<dbReference type="CDD" id="cd06588">
    <property type="entry name" value="PhnB_like"/>
    <property type="match status" value="1"/>
</dbReference>
<keyword evidence="4" id="KW-1185">Reference proteome</keyword>
<evidence type="ECO:0000256" key="1">
    <source>
        <dbReference type="SAM" id="MobiDB-lite"/>
    </source>
</evidence>
<dbReference type="EMBL" id="RHPJ01000001">
    <property type="protein sequence ID" value="TGO06656.1"/>
    <property type="molecule type" value="Genomic_DNA"/>
</dbReference>
<organism evidence="3 4">
    <name type="scientific">Serinibacter arcticus</name>
    <dbReference type="NCBI Taxonomy" id="1655435"/>
    <lineage>
        <taxon>Bacteria</taxon>
        <taxon>Bacillati</taxon>
        <taxon>Actinomycetota</taxon>
        <taxon>Actinomycetes</taxon>
        <taxon>Micrococcales</taxon>
        <taxon>Beutenbergiaceae</taxon>
        <taxon>Serinibacter</taxon>
    </lineage>
</organism>
<evidence type="ECO:0000259" key="2">
    <source>
        <dbReference type="Pfam" id="PF06983"/>
    </source>
</evidence>
<feature type="region of interest" description="Disordered" evidence="1">
    <location>
        <begin position="1"/>
        <end position="26"/>
    </location>
</feature>
<dbReference type="PANTHER" id="PTHR33990:SF2">
    <property type="entry name" value="PHNB-LIKE DOMAIN-CONTAINING PROTEIN"/>
    <property type="match status" value="1"/>
</dbReference>
<protein>
    <submittedName>
        <fullName evidence="3">3-demethylubiquinone-9 3-methyltransferase</fullName>
    </submittedName>
</protein>
<proteinExistence type="predicted"/>
<keyword evidence="3" id="KW-0808">Transferase</keyword>
<dbReference type="Pfam" id="PF06983">
    <property type="entry name" value="3-dmu-9_3-mt"/>
    <property type="match status" value="1"/>
</dbReference>
<dbReference type="PIRSF" id="PIRSF021700">
    <property type="entry name" value="3_dmu_93_MTrfase"/>
    <property type="match status" value="1"/>
</dbReference>
<accession>A0A4Z1E3Y7</accession>
<dbReference type="PANTHER" id="PTHR33990">
    <property type="entry name" value="PROTEIN YJDN-RELATED"/>
    <property type="match status" value="1"/>
</dbReference>
<dbReference type="GO" id="GO:0008168">
    <property type="term" value="F:methyltransferase activity"/>
    <property type="evidence" value="ECO:0007669"/>
    <property type="project" value="UniProtKB-KW"/>
</dbReference>
<dbReference type="AlphaFoldDB" id="A0A4Z1E3Y7"/>
<name>A0A4Z1E3Y7_9MICO</name>
<comment type="caution">
    <text evidence="3">The sequence shown here is derived from an EMBL/GenBank/DDBJ whole genome shotgun (WGS) entry which is preliminary data.</text>
</comment>
<evidence type="ECO:0000313" key="3">
    <source>
        <dbReference type="EMBL" id="TGO06656.1"/>
    </source>
</evidence>
<keyword evidence="3" id="KW-0489">Methyltransferase</keyword>
<keyword evidence="3" id="KW-0830">Ubiquinone</keyword>
<gene>
    <name evidence="3" type="ORF">SERN_0848</name>
</gene>
<reference evidence="3 4" key="1">
    <citation type="submission" date="2018-11" db="EMBL/GenBank/DDBJ databases">
        <title>Complete genome sequencing of the Actinobacteria Serinibacter sp. K3-2.</title>
        <authorList>
            <person name="Rakitin A.L."/>
            <person name="Beletsky A.V."/>
            <person name="Mardanov A.V."/>
            <person name="Ravin N.V."/>
            <person name="Gromova A.S."/>
            <person name="Filippova S.N."/>
            <person name="Gal'Chenko V.F."/>
        </authorList>
    </citation>
    <scope>NUCLEOTIDE SEQUENCE [LARGE SCALE GENOMIC DNA]</scope>
    <source>
        <strain evidence="3 4">K3-2</strain>
    </source>
</reference>